<evidence type="ECO:0000256" key="2">
    <source>
        <dbReference type="ARBA" id="ARBA00022692"/>
    </source>
</evidence>
<dbReference type="Proteomes" id="UP000838412">
    <property type="component" value="Chromosome 7"/>
</dbReference>
<dbReference type="OrthoDB" id="448280at2759"/>
<keyword evidence="7" id="KW-1185">Reference proteome</keyword>
<name>A0A8K0F0H7_BRALA</name>
<reference evidence="6" key="1">
    <citation type="submission" date="2022-01" db="EMBL/GenBank/DDBJ databases">
        <authorList>
            <person name="Braso-Vives M."/>
        </authorList>
    </citation>
    <scope>NUCLEOTIDE SEQUENCE</scope>
</reference>
<evidence type="ECO:0000313" key="6">
    <source>
        <dbReference type="EMBL" id="CAH1269452.1"/>
    </source>
</evidence>
<keyword evidence="4 5" id="KW-0472">Membrane</keyword>
<gene>
    <name evidence="6" type="primary">SLC39A1</name>
    <name evidence="6" type="ORF">BLAG_LOCUS22098</name>
</gene>
<evidence type="ECO:0000256" key="4">
    <source>
        <dbReference type="ARBA" id="ARBA00023136"/>
    </source>
</evidence>
<comment type="subcellular location">
    <subcellularLocation>
        <location evidence="1">Membrane</location>
        <topology evidence="1">Multi-pass membrane protein</topology>
    </subcellularLocation>
</comment>
<keyword evidence="2 5" id="KW-0812">Transmembrane</keyword>
<keyword evidence="3 5" id="KW-1133">Transmembrane helix</keyword>
<feature type="transmembrane region" description="Helical" evidence="5">
    <location>
        <begin position="389"/>
        <end position="408"/>
    </location>
</feature>
<protein>
    <submittedName>
        <fullName evidence="6">SLC39A1 protein</fullName>
    </submittedName>
</protein>
<dbReference type="Pfam" id="PF02535">
    <property type="entry name" value="Zip"/>
    <property type="match status" value="1"/>
</dbReference>
<dbReference type="InterPro" id="IPR003689">
    <property type="entry name" value="ZIP"/>
</dbReference>
<evidence type="ECO:0000313" key="7">
    <source>
        <dbReference type="Proteomes" id="UP000838412"/>
    </source>
</evidence>
<dbReference type="PANTHER" id="PTHR11040">
    <property type="entry name" value="ZINC/IRON TRANSPORTER"/>
    <property type="match status" value="1"/>
</dbReference>
<feature type="transmembrane region" description="Helical" evidence="5">
    <location>
        <begin position="140"/>
        <end position="162"/>
    </location>
</feature>
<dbReference type="AlphaFoldDB" id="A0A8K0F0H7"/>
<dbReference type="GO" id="GO:0005886">
    <property type="term" value="C:plasma membrane"/>
    <property type="evidence" value="ECO:0007669"/>
    <property type="project" value="TreeGrafter"/>
</dbReference>
<proteinExistence type="predicted"/>
<feature type="transmembrane region" description="Helical" evidence="5">
    <location>
        <begin position="357"/>
        <end position="377"/>
    </location>
</feature>
<feature type="transmembrane region" description="Helical" evidence="5">
    <location>
        <begin position="327"/>
        <end position="345"/>
    </location>
</feature>
<organism evidence="6 7">
    <name type="scientific">Branchiostoma lanceolatum</name>
    <name type="common">Common lancelet</name>
    <name type="synonym">Amphioxus lanceolatum</name>
    <dbReference type="NCBI Taxonomy" id="7740"/>
    <lineage>
        <taxon>Eukaryota</taxon>
        <taxon>Metazoa</taxon>
        <taxon>Chordata</taxon>
        <taxon>Cephalochordata</taxon>
        <taxon>Leptocardii</taxon>
        <taxon>Amphioxiformes</taxon>
        <taxon>Branchiostomatidae</taxon>
        <taxon>Branchiostoma</taxon>
    </lineage>
</organism>
<dbReference type="PANTHER" id="PTHR11040:SF140">
    <property type="entry name" value="ZRT (ZRT), IRT- (IRT-) LIKE PROTEIN TRANSPORTER"/>
    <property type="match status" value="1"/>
</dbReference>
<dbReference type="GO" id="GO:0005385">
    <property type="term" value="F:zinc ion transmembrane transporter activity"/>
    <property type="evidence" value="ECO:0007669"/>
    <property type="project" value="TreeGrafter"/>
</dbReference>
<accession>A0A8K0F0H7</accession>
<feature type="transmembrane region" description="Helical" evidence="5">
    <location>
        <begin position="182"/>
        <end position="206"/>
    </location>
</feature>
<evidence type="ECO:0000256" key="1">
    <source>
        <dbReference type="ARBA" id="ARBA00004141"/>
    </source>
</evidence>
<evidence type="ECO:0000256" key="5">
    <source>
        <dbReference type="SAM" id="Phobius"/>
    </source>
</evidence>
<feature type="transmembrane region" description="Helical" evidence="5">
    <location>
        <begin position="106"/>
        <end position="128"/>
    </location>
</feature>
<evidence type="ECO:0000256" key="3">
    <source>
        <dbReference type="ARBA" id="ARBA00022989"/>
    </source>
</evidence>
<dbReference type="EMBL" id="OV696692">
    <property type="protein sequence ID" value="CAH1269452.1"/>
    <property type="molecule type" value="Genomic_DNA"/>
</dbReference>
<sequence length="436" mass="47629">MFVDVWSIQYRPNRARKNTALPQTSGYTCDHIQTSVRSFNRISMSTGQILQAIYFHASAVNAVVNTKDFLRVNLSISRSLCGPTASTFFSKAAPTNMVESVTVVKIAAIVVTFVLTMVFGLGPAWFVSGKKQRYKQRGRAPALLSCFAGGVFLATCLLDLIPDVEEELNLALSGSHLSYPGFPLPMFVVAMGLFMVLTVEQVALTFHSRPQQARRNGAHIALETPVSLNNEEDDVNAMEMGEMQSEMPDSDQSDEHEHLHASLRSWSLLLAISLHSVFEGIAVGLQKETAAVLQLMTAVALHKSVMAFSLGMALVQSNMGRTTTVGLSIFFAITAPTGMAIGMVVESNSQTTHSHGVSGVLTGLATGTFLYVTFLEVLAHELKSNRDRLLKLGAIFLGFFTVVGLMFLDTDMQENRYFCPEQFHNVTSTSELVQTP</sequence>